<proteinExistence type="predicted"/>
<dbReference type="AlphaFoldDB" id="A0AAW4T7H4"/>
<organism evidence="1 2">
    <name type="scientific">Burkholderia cenocepacia</name>
    <dbReference type="NCBI Taxonomy" id="95486"/>
    <lineage>
        <taxon>Bacteria</taxon>
        <taxon>Pseudomonadati</taxon>
        <taxon>Pseudomonadota</taxon>
        <taxon>Betaproteobacteria</taxon>
        <taxon>Burkholderiales</taxon>
        <taxon>Burkholderiaceae</taxon>
        <taxon>Burkholderia</taxon>
        <taxon>Burkholderia cepacia complex</taxon>
    </lineage>
</organism>
<accession>A0AAW4T7H4</accession>
<gene>
    <name evidence="1" type="ORF">LGN22_03845</name>
</gene>
<dbReference type="Proteomes" id="UP001199070">
    <property type="component" value="Unassembled WGS sequence"/>
</dbReference>
<dbReference type="EMBL" id="JAIZTC010000001">
    <property type="protein sequence ID" value="MCA8378014.1"/>
    <property type="molecule type" value="Genomic_DNA"/>
</dbReference>
<reference evidence="1" key="1">
    <citation type="submission" date="2023-08" db="EMBL/GenBank/DDBJ databases">
        <title>A collection of bacterial strains from the Burkholderia cepacia Research Laboratory and Repository.</title>
        <authorList>
            <person name="Lipuma J."/>
            <person name="Spilker T."/>
        </authorList>
    </citation>
    <scope>NUCLEOTIDE SEQUENCE</scope>
    <source>
        <strain evidence="1">AU0862</strain>
    </source>
</reference>
<sequence length="255" mass="27511">MERLVPCFRILVFAVGYSNALRNVLYTASATRQRDAWLKEGVRVYAGCRFCLAARVEQLSTSARLARVGPPPRTAATSLCDSRCRKRSQLSKRSTPRDVGDEHVGCAGERKRLHDHAVSAAALIGLSIRKAVADVELKETSQPPAGAVPMLAFKTEYGRLAVFVRVSGRSPAPFGAIVTNTAGKDCGVIGRAARLLAHGRDEGRAEGAVAEGLRQGGVQPSYSRPMRERAEGYQPLPSLELPCVVNRAAMMGRLL</sequence>
<protein>
    <submittedName>
        <fullName evidence="1">Uncharacterized protein</fullName>
    </submittedName>
</protein>
<comment type="caution">
    <text evidence="1">The sequence shown here is derived from an EMBL/GenBank/DDBJ whole genome shotgun (WGS) entry which is preliminary data.</text>
</comment>
<evidence type="ECO:0000313" key="1">
    <source>
        <dbReference type="EMBL" id="MCA8378014.1"/>
    </source>
</evidence>
<name>A0AAW4T7H4_9BURK</name>
<dbReference type="RefSeq" id="WP_226132945.1">
    <property type="nucleotide sequence ID" value="NZ_JAIZTC010000001.1"/>
</dbReference>
<evidence type="ECO:0000313" key="2">
    <source>
        <dbReference type="Proteomes" id="UP001199070"/>
    </source>
</evidence>